<keyword evidence="6" id="KW-1185">Reference proteome</keyword>
<feature type="domain" description="PE" evidence="2">
    <location>
        <begin position="69"/>
        <end position="155"/>
    </location>
</feature>
<dbReference type="OrthoDB" id="3626232at2"/>
<organism evidence="3 5">
    <name type="scientific">Amycolatopsis regifaucium</name>
    <dbReference type="NCBI Taxonomy" id="546365"/>
    <lineage>
        <taxon>Bacteria</taxon>
        <taxon>Bacillati</taxon>
        <taxon>Actinomycetota</taxon>
        <taxon>Actinomycetes</taxon>
        <taxon>Pseudonocardiales</taxon>
        <taxon>Pseudonocardiaceae</taxon>
        <taxon>Amycolatopsis</taxon>
    </lineage>
</organism>
<comment type="caution">
    <text evidence="3">The sequence shown here is derived from an EMBL/GenBank/DDBJ whole genome shotgun (WGS) entry which is preliminary data.</text>
</comment>
<accession>A0A154ML36</accession>
<protein>
    <recommendedName>
        <fullName evidence="2">PE domain-containing protein</fullName>
    </recommendedName>
</protein>
<evidence type="ECO:0000313" key="6">
    <source>
        <dbReference type="Proteomes" id="UP000186883"/>
    </source>
</evidence>
<dbReference type="Pfam" id="PF00934">
    <property type="entry name" value="PE"/>
    <property type="match status" value="1"/>
</dbReference>
<dbReference type="Proteomes" id="UP000076321">
    <property type="component" value="Unassembled WGS sequence"/>
</dbReference>
<reference evidence="3 5" key="1">
    <citation type="submission" date="2015-12" db="EMBL/GenBank/DDBJ databases">
        <title>Amycolatopsis regifaucium genome sequencing and assembly.</title>
        <authorList>
            <person name="Mayilraj S."/>
        </authorList>
    </citation>
    <scope>NUCLEOTIDE SEQUENCE [LARGE SCALE GENOMIC DNA]</scope>
    <source>
        <strain evidence="3 5">GY080</strain>
    </source>
</reference>
<gene>
    <name evidence="4" type="ORF">ATP06_0233035</name>
    <name evidence="3" type="ORF">AVL48_02180</name>
</gene>
<dbReference type="Gene3D" id="1.10.287.850">
    <property type="entry name" value="HP0062-like domain"/>
    <property type="match status" value="1"/>
</dbReference>
<dbReference type="EMBL" id="LOBU02000024">
    <property type="protein sequence ID" value="OKA04055.1"/>
    <property type="molecule type" value="Genomic_DNA"/>
</dbReference>
<dbReference type="RefSeq" id="WP_061981774.1">
    <property type="nucleotide sequence ID" value="NZ_FOPQ01000007.1"/>
</dbReference>
<evidence type="ECO:0000313" key="5">
    <source>
        <dbReference type="Proteomes" id="UP000076321"/>
    </source>
</evidence>
<dbReference type="EMBL" id="LQCI01000012">
    <property type="protein sequence ID" value="KZB85032.1"/>
    <property type="molecule type" value="Genomic_DNA"/>
</dbReference>
<evidence type="ECO:0000259" key="2">
    <source>
        <dbReference type="Pfam" id="PF00934"/>
    </source>
</evidence>
<sequence>MTGPGRGPQGVYDQINTPGQQAPPPGSGLIPGAAAAQQPLPPTDYRNLGTGQAKADFAAASANGGWEFDPEAMDKVIKSLEDCIRLDFGDAQDQASWLTQVQPPGDEVGSKGYAEAANRSGAEYQKFLRGAREYTESYLETLKTIRKAYQEQDQAALDALRQVGKID</sequence>
<feature type="region of interest" description="Disordered" evidence="1">
    <location>
        <begin position="1"/>
        <end position="49"/>
    </location>
</feature>
<dbReference type="Proteomes" id="UP000186883">
    <property type="component" value="Unassembled WGS sequence"/>
</dbReference>
<dbReference type="InterPro" id="IPR000084">
    <property type="entry name" value="PE-PGRS_N"/>
</dbReference>
<name>A0A154ML36_9PSEU</name>
<reference evidence="4 6" key="2">
    <citation type="submission" date="2016-11" db="EMBL/GenBank/DDBJ databases">
        <title>Genome sequencing of Amycolatopsis regifaucium.</title>
        <authorList>
            <person name="Mayilraj S."/>
            <person name="Kaur N."/>
        </authorList>
    </citation>
    <scope>NUCLEOTIDE SEQUENCE [LARGE SCALE GENOMIC DNA]</scope>
    <source>
        <strain evidence="4 6">GY080</strain>
    </source>
</reference>
<dbReference type="AlphaFoldDB" id="A0A154ML36"/>
<evidence type="ECO:0000313" key="4">
    <source>
        <dbReference type="EMBL" id="OKA04055.1"/>
    </source>
</evidence>
<proteinExistence type="predicted"/>
<evidence type="ECO:0000256" key="1">
    <source>
        <dbReference type="SAM" id="MobiDB-lite"/>
    </source>
</evidence>
<evidence type="ECO:0000313" key="3">
    <source>
        <dbReference type="EMBL" id="KZB85032.1"/>
    </source>
</evidence>
<feature type="compositionally biased region" description="Low complexity" evidence="1">
    <location>
        <begin position="28"/>
        <end position="38"/>
    </location>
</feature>